<gene>
    <name evidence="3" type="ORF">U9M48_026363</name>
</gene>
<keyword evidence="1" id="KW-0677">Repeat</keyword>
<protein>
    <recommendedName>
        <fullName evidence="2">Disease resistance R13L4/SHOC-2-like LRR domain-containing protein</fullName>
    </recommendedName>
</protein>
<dbReference type="InterPro" id="IPR055414">
    <property type="entry name" value="LRR_R13L4/SHOC2-like"/>
</dbReference>
<dbReference type="Pfam" id="PF23598">
    <property type="entry name" value="LRR_14"/>
    <property type="match status" value="1"/>
</dbReference>
<reference evidence="3 4" key="1">
    <citation type="submission" date="2024-02" db="EMBL/GenBank/DDBJ databases">
        <title>High-quality chromosome-scale genome assembly of Pensacola bahiagrass (Paspalum notatum Flugge var. saurae).</title>
        <authorList>
            <person name="Vega J.M."/>
            <person name="Podio M."/>
            <person name="Orjuela J."/>
            <person name="Siena L.A."/>
            <person name="Pessino S.C."/>
            <person name="Combes M.C."/>
            <person name="Mariac C."/>
            <person name="Albertini E."/>
            <person name="Pupilli F."/>
            <person name="Ortiz J.P.A."/>
            <person name="Leblanc O."/>
        </authorList>
    </citation>
    <scope>NUCLEOTIDE SEQUENCE [LARGE SCALE GENOMIC DNA]</scope>
    <source>
        <strain evidence="3">R1</strain>
        <tissue evidence="3">Leaf</tissue>
    </source>
</reference>
<dbReference type="Proteomes" id="UP001341281">
    <property type="component" value="Chromosome 06"/>
</dbReference>
<feature type="domain" description="Disease resistance R13L4/SHOC-2-like LRR" evidence="2">
    <location>
        <begin position="1"/>
        <end position="184"/>
    </location>
</feature>
<accession>A0AAQ3TSJ7</accession>
<dbReference type="AlphaFoldDB" id="A0AAQ3TSJ7"/>
<dbReference type="SUPFAM" id="SSF52058">
    <property type="entry name" value="L domain-like"/>
    <property type="match status" value="1"/>
</dbReference>
<dbReference type="Gene3D" id="3.80.10.10">
    <property type="entry name" value="Ribonuclease Inhibitor"/>
    <property type="match status" value="1"/>
</dbReference>
<evidence type="ECO:0000256" key="1">
    <source>
        <dbReference type="ARBA" id="ARBA00022737"/>
    </source>
</evidence>
<organism evidence="3 4">
    <name type="scientific">Paspalum notatum var. saurae</name>
    <dbReference type="NCBI Taxonomy" id="547442"/>
    <lineage>
        <taxon>Eukaryota</taxon>
        <taxon>Viridiplantae</taxon>
        <taxon>Streptophyta</taxon>
        <taxon>Embryophyta</taxon>
        <taxon>Tracheophyta</taxon>
        <taxon>Spermatophyta</taxon>
        <taxon>Magnoliopsida</taxon>
        <taxon>Liliopsida</taxon>
        <taxon>Poales</taxon>
        <taxon>Poaceae</taxon>
        <taxon>PACMAD clade</taxon>
        <taxon>Panicoideae</taxon>
        <taxon>Andropogonodae</taxon>
        <taxon>Paspaleae</taxon>
        <taxon>Paspalinae</taxon>
        <taxon>Paspalum</taxon>
    </lineage>
</organism>
<dbReference type="InterPro" id="IPR032675">
    <property type="entry name" value="LRR_dom_sf"/>
</dbReference>
<evidence type="ECO:0000259" key="2">
    <source>
        <dbReference type="Pfam" id="PF23598"/>
    </source>
</evidence>
<evidence type="ECO:0000313" key="3">
    <source>
        <dbReference type="EMBL" id="WVZ78693.1"/>
    </source>
</evidence>
<proteinExistence type="predicted"/>
<sequence>MKSLHTLDEVDIAPRETVQDIKGLTQLRKLGVGNISKDNCRELCSAIAAFSRLESLSLQSSSSGSLEGCLDGDGVFSPPKDLKSLKLWGRLVELSRWTQGLQNLEKLKLQGTRLKDHAAAIQVLNQLPKLTILCLGLRSFDEGTELHFLEGSLRNLLALELELYKGIKEVKIGEGAMPNLELMLVSGRVVVEG</sequence>
<name>A0AAQ3TSJ7_PASNO</name>
<evidence type="ECO:0000313" key="4">
    <source>
        <dbReference type="Proteomes" id="UP001341281"/>
    </source>
</evidence>
<dbReference type="EMBL" id="CP144750">
    <property type="protein sequence ID" value="WVZ78693.1"/>
    <property type="molecule type" value="Genomic_DNA"/>
</dbReference>
<keyword evidence="4" id="KW-1185">Reference proteome</keyword>